<dbReference type="EMBL" id="CP073100">
    <property type="protein sequence ID" value="QUE50453.1"/>
    <property type="molecule type" value="Genomic_DNA"/>
</dbReference>
<dbReference type="RefSeq" id="WP_211630593.1">
    <property type="nucleotide sequence ID" value="NZ_CP073100.1"/>
</dbReference>
<proteinExistence type="predicted"/>
<evidence type="ECO:0008006" key="3">
    <source>
        <dbReference type="Google" id="ProtNLM"/>
    </source>
</evidence>
<accession>A0A975G7X4</accession>
<reference evidence="1" key="1">
    <citation type="submission" date="2021-04" db="EMBL/GenBank/DDBJ databases">
        <title>Luteolibacter sp. 32A isolated from the skin of an Anderson's salamander (Ambystoma andersonii).</title>
        <authorList>
            <person name="Spergser J."/>
            <person name="Busse H.-J."/>
        </authorList>
    </citation>
    <scope>NUCLEOTIDE SEQUENCE</scope>
    <source>
        <strain evidence="1">32A</strain>
    </source>
</reference>
<organism evidence="1 2">
    <name type="scientific">Luteolibacter ambystomatis</name>
    <dbReference type="NCBI Taxonomy" id="2824561"/>
    <lineage>
        <taxon>Bacteria</taxon>
        <taxon>Pseudomonadati</taxon>
        <taxon>Verrucomicrobiota</taxon>
        <taxon>Verrucomicrobiia</taxon>
        <taxon>Verrucomicrobiales</taxon>
        <taxon>Verrucomicrobiaceae</taxon>
        <taxon>Luteolibacter</taxon>
    </lineage>
</organism>
<gene>
    <name evidence="1" type="ORF">KBB96_16485</name>
</gene>
<sequence length="224" mass="24213">MKPRIILATATLADGTPLELQEHDGRHALVVHGQQIAGASTRTAEEECARLACAPFRPVRQPKIWLGGLGLGQALAAACDSLLQKRATFFVAEPQQELVEWQKAYFPDGAFMKDTRVQQETDASASGLGTHRGTLHAIIVHTETAPIGADGKSVVENKRWLTAAYDALQPGGLLAVASSRQLASLGRTLERTGFTVIEHRVPSSTTAKRPRLLPVWLARKGKPE</sequence>
<dbReference type="SUPFAM" id="SSF53335">
    <property type="entry name" value="S-adenosyl-L-methionine-dependent methyltransferases"/>
    <property type="match status" value="1"/>
</dbReference>
<evidence type="ECO:0000313" key="1">
    <source>
        <dbReference type="EMBL" id="QUE50453.1"/>
    </source>
</evidence>
<dbReference type="AlphaFoldDB" id="A0A975G7X4"/>
<dbReference type="KEGG" id="lamb:KBB96_16485"/>
<protein>
    <recommendedName>
        <fullName evidence="3">MnmC-like methyltransferase domain-containing protein</fullName>
    </recommendedName>
</protein>
<dbReference type="Proteomes" id="UP000676169">
    <property type="component" value="Chromosome"/>
</dbReference>
<dbReference type="Gene3D" id="3.40.50.150">
    <property type="entry name" value="Vaccinia Virus protein VP39"/>
    <property type="match status" value="1"/>
</dbReference>
<name>A0A975G7X4_9BACT</name>
<dbReference type="InterPro" id="IPR029063">
    <property type="entry name" value="SAM-dependent_MTases_sf"/>
</dbReference>
<keyword evidence="2" id="KW-1185">Reference proteome</keyword>
<evidence type="ECO:0000313" key="2">
    <source>
        <dbReference type="Proteomes" id="UP000676169"/>
    </source>
</evidence>